<dbReference type="Gene3D" id="3.10.450.50">
    <property type="match status" value="1"/>
</dbReference>
<dbReference type="OrthoDB" id="4941530at2"/>
<dbReference type="AlphaFoldDB" id="A0A401V573"/>
<evidence type="ECO:0000259" key="1">
    <source>
        <dbReference type="Pfam" id="PF13577"/>
    </source>
</evidence>
<dbReference type="Pfam" id="PF13577">
    <property type="entry name" value="SnoaL_4"/>
    <property type="match status" value="1"/>
</dbReference>
<dbReference type="Proteomes" id="UP000288246">
    <property type="component" value="Unassembled WGS sequence"/>
</dbReference>
<proteinExistence type="predicted"/>
<dbReference type="InterPro" id="IPR032710">
    <property type="entry name" value="NTF2-like_dom_sf"/>
</dbReference>
<evidence type="ECO:0000313" key="3">
    <source>
        <dbReference type="Proteomes" id="UP000288246"/>
    </source>
</evidence>
<gene>
    <name evidence="2" type="ORF">CTKZ_36270</name>
</gene>
<comment type="caution">
    <text evidence="2">The sequence shown here is derived from an EMBL/GenBank/DDBJ whole genome shotgun (WGS) entry which is preliminary data.</text>
</comment>
<protein>
    <recommendedName>
        <fullName evidence="1">SnoaL-like domain-containing protein</fullName>
    </recommendedName>
</protein>
<sequence>MDAAHRLDHLDHLDLVARLGAGLDEGRFDGLRTLLTADATVTTPGGHAEGEDAVLAQAARNHAAGTRYQHRFTDVVTDVLPDGATAHVRANLTLRVVPSRADAPVTEAGSVYRLTTRRTADGWRIRDLVVEPVWRTGEVPVPVAVR</sequence>
<dbReference type="SUPFAM" id="SSF54427">
    <property type="entry name" value="NTF2-like"/>
    <property type="match status" value="1"/>
</dbReference>
<reference evidence="2 3" key="1">
    <citation type="submission" date="2018-11" db="EMBL/GenBank/DDBJ databases">
        <title>Draft genome sequence of Cellulomonas takizawaensis strain TKZ-21.</title>
        <authorList>
            <person name="Yamamura H."/>
            <person name="Hayashi T."/>
            <person name="Hamada M."/>
            <person name="Serisawa Y."/>
            <person name="Matsuyama K."/>
            <person name="Nakagawa Y."/>
            <person name="Otoguro M."/>
            <person name="Yanagida F."/>
            <person name="Hayakawa M."/>
        </authorList>
    </citation>
    <scope>NUCLEOTIDE SEQUENCE [LARGE SCALE GENOMIC DNA]</scope>
    <source>
        <strain evidence="2 3">TKZ-21</strain>
    </source>
</reference>
<evidence type="ECO:0000313" key="2">
    <source>
        <dbReference type="EMBL" id="GCD22065.1"/>
    </source>
</evidence>
<dbReference type="InterPro" id="IPR037401">
    <property type="entry name" value="SnoaL-like"/>
</dbReference>
<dbReference type="RefSeq" id="WP_124344620.1">
    <property type="nucleotide sequence ID" value="NZ_BHYL01000429.1"/>
</dbReference>
<organism evidence="2 3">
    <name type="scientific">Cellulomonas algicola</name>
    <dbReference type="NCBI Taxonomy" id="2071633"/>
    <lineage>
        <taxon>Bacteria</taxon>
        <taxon>Bacillati</taxon>
        <taxon>Actinomycetota</taxon>
        <taxon>Actinomycetes</taxon>
        <taxon>Micrococcales</taxon>
        <taxon>Cellulomonadaceae</taxon>
        <taxon>Cellulomonas</taxon>
    </lineage>
</organism>
<feature type="domain" description="SnoaL-like" evidence="1">
    <location>
        <begin position="13"/>
        <end position="127"/>
    </location>
</feature>
<keyword evidence="3" id="KW-1185">Reference proteome</keyword>
<accession>A0A401V573</accession>
<name>A0A401V573_9CELL</name>
<dbReference type="EMBL" id="BHYL01000429">
    <property type="protein sequence ID" value="GCD22065.1"/>
    <property type="molecule type" value="Genomic_DNA"/>
</dbReference>